<evidence type="ECO:0000256" key="1">
    <source>
        <dbReference type="ARBA" id="ARBA00004141"/>
    </source>
</evidence>
<dbReference type="InterPro" id="IPR036259">
    <property type="entry name" value="MFS_trans_sf"/>
</dbReference>
<keyword evidence="4 6" id="KW-0472">Membrane</keyword>
<feature type="transmembrane region" description="Helical" evidence="6">
    <location>
        <begin position="369"/>
        <end position="388"/>
    </location>
</feature>
<feature type="transmembrane region" description="Helical" evidence="6">
    <location>
        <begin position="127"/>
        <end position="144"/>
    </location>
</feature>
<dbReference type="PANTHER" id="PTHR23508">
    <property type="entry name" value="CARBOXYLIC ACID TRANSPORTER PROTEIN HOMOLOG"/>
    <property type="match status" value="1"/>
</dbReference>
<keyword evidence="2 6" id="KW-0812">Transmembrane</keyword>
<dbReference type="Proteomes" id="UP000807353">
    <property type="component" value="Unassembled WGS sequence"/>
</dbReference>
<feature type="compositionally biased region" description="Basic and acidic residues" evidence="5">
    <location>
        <begin position="432"/>
        <end position="444"/>
    </location>
</feature>
<evidence type="ECO:0000256" key="4">
    <source>
        <dbReference type="ARBA" id="ARBA00023136"/>
    </source>
</evidence>
<dbReference type="GO" id="GO:0015355">
    <property type="term" value="F:secondary active monocarboxylate transmembrane transporter activity"/>
    <property type="evidence" value="ECO:0007669"/>
    <property type="project" value="TreeGrafter"/>
</dbReference>
<evidence type="ECO:0000256" key="6">
    <source>
        <dbReference type="SAM" id="Phobius"/>
    </source>
</evidence>
<feature type="region of interest" description="Disordered" evidence="5">
    <location>
        <begin position="412"/>
        <end position="444"/>
    </location>
</feature>
<proteinExistence type="predicted"/>
<evidence type="ECO:0000256" key="2">
    <source>
        <dbReference type="ARBA" id="ARBA00022692"/>
    </source>
</evidence>
<dbReference type="InterPro" id="IPR005828">
    <property type="entry name" value="MFS_sugar_transport-like"/>
</dbReference>
<accession>A0A9P5XXW3</accession>
<comment type="subcellular location">
    <subcellularLocation>
        <location evidence="1">Membrane</location>
        <topology evidence="1">Multi-pass membrane protein</topology>
    </subcellularLocation>
</comment>
<reference evidence="8" key="1">
    <citation type="submission" date="2020-11" db="EMBL/GenBank/DDBJ databases">
        <authorList>
            <consortium name="DOE Joint Genome Institute"/>
            <person name="Ahrendt S."/>
            <person name="Riley R."/>
            <person name="Andreopoulos W."/>
            <person name="Labutti K."/>
            <person name="Pangilinan J."/>
            <person name="Ruiz-Duenas F.J."/>
            <person name="Barrasa J.M."/>
            <person name="Sanchez-Garcia M."/>
            <person name="Camarero S."/>
            <person name="Miyauchi S."/>
            <person name="Serrano A."/>
            <person name="Linde D."/>
            <person name="Babiker R."/>
            <person name="Drula E."/>
            <person name="Ayuso-Fernandez I."/>
            <person name="Pacheco R."/>
            <person name="Padilla G."/>
            <person name="Ferreira P."/>
            <person name="Barriuso J."/>
            <person name="Kellner H."/>
            <person name="Castanera R."/>
            <person name="Alfaro M."/>
            <person name="Ramirez L."/>
            <person name="Pisabarro A.G."/>
            <person name="Kuo A."/>
            <person name="Tritt A."/>
            <person name="Lipzen A."/>
            <person name="He G."/>
            <person name="Yan M."/>
            <person name="Ng V."/>
            <person name="Cullen D."/>
            <person name="Martin F."/>
            <person name="Rosso M.-N."/>
            <person name="Henrissat B."/>
            <person name="Hibbett D."/>
            <person name="Martinez A.T."/>
            <person name="Grigoriev I.V."/>
        </authorList>
    </citation>
    <scope>NUCLEOTIDE SEQUENCE</scope>
    <source>
        <strain evidence="8">CBS 247.69</strain>
    </source>
</reference>
<dbReference type="Gene3D" id="1.20.1250.20">
    <property type="entry name" value="MFS general substrate transporter like domains"/>
    <property type="match status" value="2"/>
</dbReference>
<name>A0A9P5XXW3_9AGAR</name>
<feature type="transmembrane region" description="Helical" evidence="6">
    <location>
        <begin position="250"/>
        <end position="268"/>
    </location>
</feature>
<comment type="caution">
    <text evidence="8">The sequence shown here is derived from an EMBL/GenBank/DDBJ whole genome shotgun (WGS) entry which is preliminary data.</text>
</comment>
<feature type="domain" description="Major facilitator superfamily (MFS) profile" evidence="7">
    <location>
        <begin position="37"/>
        <end position="444"/>
    </location>
</feature>
<dbReference type="AlphaFoldDB" id="A0A9P5XXW3"/>
<organism evidence="8 9">
    <name type="scientific">Collybia nuda</name>
    <dbReference type="NCBI Taxonomy" id="64659"/>
    <lineage>
        <taxon>Eukaryota</taxon>
        <taxon>Fungi</taxon>
        <taxon>Dikarya</taxon>
        <taxon>Basidiomycota</taxon>
        <taxon>Agaricomycotina</taxon>
        <taxon>Agaricomycetes</taxon>
        <taxon>Agaricomycetidae</taxon>
        <taxon>Agaricales</taxon>
        <taxon>Tricholomatineae</taxon>
        <taxon>Clitocybaceae</taxon>
        <taxon>Collybia</taxon>
    </lineage>
</organism>
<feature type="transmembrane region" description="Helical" evidence="6">
    <location>
        <begin position="76"/>
        <end position="95"/>
    </location>
</feature>
<protein>
    <submittedName>
        <fullName evidence="8">Carboxylic acid transporter</fullName>
    </submittedName>
</protein>
<evidence type="ECO:0000256" key="5">
    <source>
        <dbReference type="SAM" id="MobiDB-lite"/>
    </source>
</evidence>
<evidence type="ECO:0000259" key="7">
    <source>
        <dbReference type="PROSITE" id="PS50850"/>
    </source>
</evidence>
<evidence type="ECO:0000256" key="3">
    <source>
        <dbReference type="ARBA" id="ARBA00022989"/>
    </source>
</evidence>
<dbReference type="EMBL" id="MU150331">
    <property type="protein sequence ID" value="KAF9458790.1"/>
    <property type="molecule type" value="Genomic_DNA"/>
</dbReference>
<dbReference type="PANTHER" id="PTHR23508:SF10">
    <property type="entry name" value="CARBOXYLIC ACID TRANSPORTER PROTEIN HOMOLOG"/>
    <property type="match status" value="1"/>
</dbReference>
<dbReference type="OrthoDB" id="5296287at2759"/>
<dbReference type="InterPro" id="IPR020846">
    <property type="entry name" value="MFS_dom"/>
</dbReference>
<dbReference type="GO" id="GO:0035879">
    <property type="term" value="P:plasma membrane lactate transport"/>
    <property type="evidence" value="ECO:0007669"/>
    <property type="project" value="TreeGrafter"/>
</dbReference>
<feature type="transmembrane region" description="Helical" evidence="6">
    <location>
        <begin position="164"/>
        <end position="182"/>
    </location>
</feature>
<sequence length="444" mass="48339">MTVPYFLRNIIPRKEGRVGQEPLLTVLARLTWIQWAHFFIGWLAWTCDNLDFYSVPLTVNALGVEFNKSTTQITTTITLTLLFRAVGAVIFGILSDRFGRKWPLVINLIILSILQLGAGFTQTFKQFLALRALFGIGMGGIWGLGSSTALENLPVEVRGFASGVVQQGFAVGCILAACVNLTLVQDTAAEWRSLFWTASGISLFAAFITALVPESHVFVRARAAAKIKGTDSAGRTRIFLRETKTMLKKYWMLCIYAIFFATGVNFLAHGSQPPQAFIPLWILPSSFSGLAAGAFCIQFGVQGAFGVVPVYLAEISPPGFRATFPGTVYQLGNMASAAASQIEAKGGENLRTTVVKDGKVTNVPDYAKVQGILIGAVVVYLIIVVVFGPENHSLHFEKHKVAYEEGVSQEDGVVELQDHQNGKESSSSHPQSLEEKNEIVVRSA</sequence>
<feature type="transmembrane region" description="Helical" evidence="6">
    <location>
        <begin position="101"/>
        <end position="120"/>
    </location>
</feature>
<feature type="transmembrane region" description="Helical" evidence="6">
    <location>
        <begin position="280"/>
        <end position="301"/>
    </location>
</feature>
<dbReference type="GO" id="GO:0005886">
    <property type="term" value="C:plasma membrane"/>
    <property type="evidence" value="ECO:0007669"/>
    <property type="project" value="TreeGrafter"/>
</dbReference>
<keyword evidence="3 6" id="KW-1133">Transmembrane helix</keyword>
<dbReference type="SUPFAM" id="SSF103473">
    <property type="entry name" value="MFS general substrate transporter"/>
    <property type="match status" value="1"/>
</dbReference>
<evidence type="ECO:0000313" key="8">
    <source>
        <dbReference type="EMBL" id="KAF9458790.1"/>
    </source>
</evidence>
<evidence type="ECO:0000313" key="9">
    <source>
        <dbReference type="Proteomes" id="UP000807353"/>
    </source>
</evidence>
<feature type="transmembrane region" description="Helical" evidence="6">
    <location>
        <begin position="194"/>
        <end position="212"/>
    </location>
</feature>
<keyword evidence="9" id="KW-1185">Reference proteome</keyword>
<dbReference type="PROSITE" id="PS50850">
    <property type="entry name" value="MFS"/>
    <property type="match status" value="1"/>
</dbReference>
<dbReference type="Pfam" id="PF00083">
    <property type="entry name" value="Sugar_tr"/>
    <property type="match status" value="1"/>
</dbReference>
<gene>
    <name evidence="8" type="ORF">BDZ94DRAFT_1312969</name>
</gene>